<sequence>MSTTTIGHFLIVKLQPYNYVKQCYNIGKITCVSYSTVINKSKIYKNADDTLKDVKDGSKLLVGGFGLCGIPENLITALNKKQVTGLTVVSNNAGVDDFGLGVLLKSKQIKRMIASYVGENAEFERQFLSGELEVELTPQGTLAERIRAGGAGIPAFFTPTGFGTLIQEGGSPIKYAKDGKIEIPSSPRIVQQFNGKDYIMEEAITGDFALVKAWKADKYGNLIFRKSARNFNPAMCRAAKMTIAEVEEIVDEIAPDNVHVPSIFVHRIILGEKYEKRIERRIVQKPVLREKTKDSVREKIIRRAALEFKDGMHANLGIGMPMLASNYIPSNVTVYLQSENGILGLGPSPTEEEVDADLINAGKETVTVIPGASFFSSDDSFAMIRGGHIDLTMLGAMQVSRYGDLANWMIPGKMVKGMGGAMDLVSAPRTKVVVTMEHSAKNGAHKIVPECSLPLTGKSCVDMIITEKCVFEVDKENGLTLIELAEGVQVQDIVASVGCEFQVSPKLKKMGDILEVNSD</sequence>
<proteinExistence type="predicted"/>
<name>A0ACC1D7H5_9NEOP</name>
<reference evidence="1 2" key="1">
    <citation type="journal article" date="2021" name="Front. Genet.">
        <title>Chromosome-Level Genome Assembly Reveals Significant Gene Expansion in the Toll and IMD Signaling Pathways of Dendrolimus kikuchii.</title>
        <authorList>
            <person name="Zhou J."/>
            <person name="Wu P."/>
            <person name="Xiong Z."/>
            <person name="Liu N."/>
            <person name="Zhao N."/>
            <person name="Ji M."/>
            <person name="Qiu Y."/>
            <person name="Yang B."/>
        </authorList>
    </citation>
    <scope>NUCLEOTIDE SEQUENCE [LARGE SCALE GENOMIC DNA]</scope>
    <source>
        <strain evidence="1">Ann1</strain>
    </source>
</reference>
<dbReference type="EMBL" id="CM034393">
    <property type="protein sequence ID" value="KAJ0179846.1"/>
    <property type="molecule type" value="Genomic_DNA"/>
</dbReference>
<evidence type="ECO:0000313" key="1">
    <source>
        <dbReference type="EMBL" id="KAJ0179846.1"/>
    </source>
</evidence>
<gene>
    <name evidence="1" type="ORF">K1T71_004437</name>
</gene>
<comment type="caution">
    <text evidence="1">The sequence shown here is derived from an EMBL/GenBank/DDBJ whole genome shotgun (WGS) entry which is preliminary data.</text>
</comment>
<dbReference type="Proteomes" id="UP000824533">
    <property type="component" value="Linkage Group LG07"/>
</dbReference>
<accession>A0ACC1D7H5</accession>
<organism evidence="1 2">
    <name type="scientific">Dendrolimus kikuchii</name>
    <dbReference type="NCBI Taxonomy" id="765133"/>
    <lineage>
        <taxon>Eukaryota</taxon>
        <taxon>Metazoa</taxon>
        <taxon>Ecdysozoa</taxon>
        <taxon>Arthropoda</taxon>
        <taxon>Hexapoda</taxon>
        <taxon>Insecta</taxon>
        <taxon>Pterygota</taxon>
        <taxon>Neoptera</taxon>
        <taxon>Endopterygota</taxon>
        <taxon>Lepidoptera</taxon>
        <taxon>Glossata</taxon>
        <taxon>Ditrysia</taxon>
        <taxon>Bombycoidea</taxon>
        <taxon>Lasiocampidae</taxon>
        <taxon>Dendrolimus</taxon>
    </lineage>
</organism>
<evidence type="ECO:0000313" key="2">
    <source>
        <dbReference type="Proteomes" id="UP000824533"/>
    </source>
</evidence>
<protein>
    <submittedName>
        <fullName evidence="1">Uncharacterized protein</fullName>
    </submittedName>
</protein>
<keyword evidence="2" id="KW-1185">Reference proteome</keyword>